<proteinExistence type="inferred from homology"/>
<feature type="domain" description="NAD-dependent epimerase/dehydratase" evidence="2">
    <location>
        <begin position="3"/>
        <end position="240"/>
    </location>
</feature>
<dbReference type="Pfam" id="PF01370">
    <property type="entry name" value="Epimerase"/>
    <property type="match status" value="1"/>
</dbReference>
<dbReference type="PROSITE" id="PS00061">
    <property type="entry name" value="ADH_SHORT"/>
    <property type="match status" value="1"/>
</dbReference>
<protein>
    <submittedName>
        <fullName evidence="3">GDP-6-deoxy-D-mannose reductase</fullName>
        <ecNumber evidence="3">1.1.1.281</ecNumber>
    </submittedName>
</protein>
<sequence>MRIALTGATGFVGRRCVDRFLARGWNVRAWYRGANPPDREGVDWIAGELDDTNAAVNLIDDCDHIVHTALTRGGDNFMDEPEDSVAYYQTNVLGTLRLIEAARRRFVSKANANSRFVFLSSGAVHQKVADELPLDERHPLWPATMYGACKASVETLVHAYGFSGKLNAVTLRPVSIVGIDDPITDSKWFDMVRSIAEGKQGDQVDVSGGGKVVYVDDVVSAIEMMMETEQPIAGNTYNLCSGFVTSHQVAMIAKELTGSQVELIGKPKENKTSMRTDKIEALGMRFSNETELKNLVANMIASARR</sequence>
<dbReference type="OrthoDB" id="9807212at2"/>
<evidence type="ECO:0000313" key="4">
    <source>
        <dbReference type="Proteomes" id="UP000316213"/>
    </source>
</evidence>
<organism evidence="3 4">
    <name type="scientific">Neorhodopirellula pilleata</name>
    <dbReference type="NCBI Taxonomy" id="2714738"/>
    <lineage>
        <taxon>Bacteria</taxon>
        <taxon>Pseudomonadati</taxon>
        <taxon>Planctomycetota</taxon>
        <taxon>Planctomycetia</taxon>
        <taxon>Pirellulales</taxon>
        <taxon>Pirellulaceae</taxon>
        <taxon>Neorhodopirellula</taxon>
    </lineage>
</organism>
<dbReference type="InterPro" id="IPR001509">
    <property type="entry name" value="Epimerase_deHydtase"/>
</dbReference>
<keyword evidence="4" id="KW-1185">Reference proteome</keyword>
<dbReference type="PANTHER" id="PTHR43000">
    <property type="entry name" value="DTDP-D-GLUCOSE 4,6-DEHYDRATASE-RELATED"/>
    <property type="match status" value="1"/>
</dbReference>
<comment type="similarity">
    <text evidence="1">Belongs to the NAD(P)-dependent epimerase/dehydratase family.</text>
</comment>
<evidence type="ECO:0000256" key="1">
    <source>
        <dbReference type="ARBA" id="ARBA00007637"/>
    </source>
</evidence>
<dbReference type="SUPFAM" id="SSF51735">
    <property type="entry name" value="NAD(P)-binding Rossmann-fold domains"/>
    <property type="match status" value="1"/>
</dbReference>
<evidence type="ECO:0000259" key="2">
    <source>
        <dbReference type="Pfam" id="PF01370"/>
    </source>
</evidence>
<name>A0A5C6AIA4_9BACT</name>
<dbReference type="InterPro" id="IPR036291">
    <property type="entry name" value="NAD(P)-bd_dom_sf"/>
</dbReference>
<dbReference type="EC" id="1.1.1.281" evidence="3"/>
<gene>
    <name evidence="3" type="primary">rmd</name>
    <name evidence="3" type="ORF">Pla100_20710</name>
</gene>
<dbReference type="CDD" id="cd08946">
    <property type="entry name" value="SDR_e"/>
    <property type="match status" value="1"/>
</dbReference>
<comment type="caution">
    <text evidence="3">The sequence shown here is derived from an EMBL/GenBank/DDBJ whole genome shotgun (WGS) entry which is preliminary data.</text>
</comment>
<dbReference type="GO" id="GO:0033705">
    <property type="term" value="F:GDP-4-dehydro-6-deoxy-D-mannose reductase activity"/>
    <property type="evidence" value="ECO:0007669"/>
    <property type="project" value="UniProtKB-EC"/>
</dbReference>
<reference evidence="3 4" key="1">
    <citation type="submission" date="2019-02" db="EMBL/GenBank/DDBJ databases">
        <title>Deep-cultivation of Planctomycetes and their phenomic and genomic characterization uncovers novel biology.</title>
        <authorList>
            <person name="Wiegand S."/>
            <person name="Jogler M."/>
            <person name="Boedeker C."/>
            <person name="Pinto D."/>
            <person name="Vollmers J."/>
            <person name="Rivas-Marin E."/>
            <person name="Kohn T."/>
            <person name="Peeters S.H."/>
            <person name="Heuer A."/>
            <person name="Rast P."/>
            <person name="Oberbeckmann S."/>
            <person name="Bunk B."/>
            <person name="Jeske O."/>
            <person name="Meyerdierks A."/>
            <person name="Storesund J.E."/>
            <person name="Kallscheuer N."/>
            <person name="Luecker S."/>
            <person name="Lage O.M."/>
            <person name="Pohl T."/>
            <person name="Merkel B.J."/>
            <person name="Hornburger P."/>
            <person name="Mueller R.-W."/>
            <person name="Bruemmer F."/>
            <person name="Labrenz M."/>
            <person name="Spormann A.M."/>
            <person name="Op Den Camp H."/>
            <person name="Overmann J."/>
            <person name="Amann R."/>
            <person name="Jetten M.S.M."/>
            <person name="Mascher T."/>
            <person name="Medema M.H."/>
            <person name="Devos D.P."/>
            <person name="Kaster A.-K."/>
            <person name="Ovreas L."/>
            <person name="Rohde M."/>
            <person name="Galperin M.Y."/>
            <person name="Jogler C."/>
        </authorList>
    </citation>
    <scope>NUCLEOTIDE SEQUENCE [LARGE SCALE GENOMIC DNA]</scope>
    <source>
        <strain evidence="3 4">Pla100</strain>
    </source>
</reference>
<dbReference type="EMBL" id="SJPM01000003">
    <property type="protein sequence ID" value="TWT98905.1"/>
    <property type="molecule type" value="Genomic_DNA"/>
</dbReference>
<dbReference type="Proteomes" id="UP000316213">
    <property type="component" value="Unassembled WGS sequence"/>
</dbReference>
<dbReference type="AlphaFoldDB" id="A0A5C6AIA4"/>
<dbReference type="InterPro" id="IPR020904">
    <property type="entry name" value="Sc_DH/Rdtase_CS"/>
</dbReference>
<keyword evidence="3" id="KW-0560">Oxidoreductase</keyword>
<dbReference type="RefSeq" id="WP_146577567.1">
    <property type="nucleotide sequence ID" value="NZ_SJPM01000003.1"/>
</dbReference>
<accession>A0A5C6AIA4</accession>
<dbReference type="Gene3D" id="3.40.50.720">
    <property type="entry name" value="NAD(P)-binding Rossmann-like Domain"/>
    <property type="match status" value="1"/>
</dbReference>
<evidence type="ECO:0000313" key="3">
    <source>
        <dbReference type="EMBL" id="TWT98905.1"/>
    </source>
</evidence>